<organism evidence="6">
    <name type="scientific">Micromonas pusilla (strain CCMP1545)</name>
    <name type="common">Picoplanktonic green alga</name>
    <dbReference type="NCBI Taxonomy" id="564608"/>
    <lineage>
        <taxon>Eukaryota</taxon>
        <taxon>Viridiplantae</taxon>
        <taxon>Chlorophyta</taxon>
        <taxon>Mamiellophyceae</taxon>
        <taxon>Mamiellales</taxon>
        <taxon>Mamiellaceae</taxon>
        <taxon>Micromonas</taxon>
    </lineage>
</organism>
<evidence type="ECO:0000313" key="6">
    <source>
        <dbReference type="Proteomes" id="UP000001876"/>
    </source>
</evidence>
<dbReference type="STRING" id="564608.C1NA99"/>
<keyword evidence="1" id="KW-0808">Transferase</keyword>
<dbReference type="KEGG" id="mpp:MICPUCDRAFT_37198"/>
<gene>
    <name evidence="5" type="ORF">MICPUCDRAFT_37198</name>
</gene>
<dbReference type="EMBL" id="GG663752">
    <property type="protein sequence ID" value="EEH51092.1"/>
    <property type="molecule type" value="Genomic_DNA"/>
</dbReference>
<dbReference type="GO" id="GO:0016740">
    <property type="term" value="F:transferase activity"/>
    <property type="evidence" value="ECO:0007669"/>
    <property type="project" value="UniProtKB-KW"/>
</dbReference>
<protein>
    <submittedName>
        <fullName evidence="5">Predicted protein</fullName>
    </submittedName>
</protein>
<proteinExistence type="predicted"/>
<dbReference type="GO" id="GO:0005634">
    <property type="term" value="C:nucleus"/>
    <property type="evidence" value="ECO:0007669"/>
    <property type="project" value="TreeGrafter"/>
</dbReference>
<feature type="compositionally biased region" description="Polar residues" evidence="3">
    <location>
        <begin position="1"/>
        <end position="10"/>
    </location>
</feature>
<dbReference type="Pfam" id="PF00179">
    <property type="entry name" value="UQ_con"/>
    <property type="match status" value="1"/>
</dbReference>
<reference evidence="5 6" key="1">
    <citation type="journal article" date="2009" name="Science">
        <title>Green evolution and dynamic adaptations revealed by genomes of the marine picoeukaryotes Micromonas.</title>
        <authorList>
            <person name="Worden A.Z."/>
            <person name="Lee J.H."/>
            <person name="Mock T."/>
            <person name="Rouze P."/>
            <person name="Simmons M.P."/>
            <person name="Aerts A.L."/>
            <person name="Allen A.E."/>
            <person name="Cuvelier M.L."/>
            <person name="Derelle E."/>
            <person name="Everett M.V."/>
            <person name="Foulon E."/>
            <person name="Grimwood J."/>
            <person name="Gundlach H."/>
            <person name="Henrissat B."/>
            <person name="Napoli C."/>
            <person name="McDonald S.M."/>
            <person name="Parker M.S."/>
            <person name="Rombauts S."/>
            <person name="Salamov A."/>
            <person name="Von Dassow P."/>
            <person name="Badger J.H."/>
            <person name="Coutinho P.M."/>
            <person name="Demir E."/>
            <person name="Dubchak I."/>
            <person name="Gentemann C."/>
            <person name="Eikrem W."/>
            <person name="Gready J.E."/>
            <person name="John U."/>
            <person name="Lanier W."/>
            <person name="Lindquist E.A."/>
            <person name="Lucas S."/>
            <person name="Mayer K.F."/>
            <person name="Moreau H."/>
            <person name="Not F."/>
            <person name="Otillar R."/>
            <person name="Panaud O."/>
            <person name="Pangilinan J."/>
            <person name="Paulsen I."/>
            <person name="Piegu B."/>
            <person name="Poliakov A."/>
            <person name="Robbens S."/>
            <person name="Schmutz J."/>
            <person name="Toulza E."/>
            <person name="Wyss T."/>
            <person name="Zelensky A."/>
            <person name="Zhou K."/>
            <person name="Armbrust E.V."/>
            <person name="Bhattacharya D."/>
            <person name="Goodenough U.W."/>
            <person name="Van de Peer Y."/>
            <person name="Grigoriev I.V."/>
        </authorList>
    </citation>
    <scope>NUCLEOTIDE SEQUENCE [LARGE SCALE GENOMIC DNA]</scope>
    <source>
        <strain evidence="5 6">CCMP1545</strain>
    </source>
</reference>
<dbReference type="GO" id="GO:0004869">
    <property type="term" value="F:cysteine-type endopeptidase inhibitor activity"/>
    <property type="evidence" value="ECO:0007669"/>
    <property type="project" value="TreeGrafter"/>
</dbReference>
<name>C1NA99_MICPC</name>
<evidence type="ECO:0000313" key="5">
    <source>
        <dbReference type="EMBL" id="EEH51092.1"/>
    </source>
</evidence>
<evidence type="ECO:0000259" key="4">
    <source>
        <dbReference type="PROSITE" id="PS50127"/>
    </source>
</evidence>
<dbReference type="AlphaFoldDB" id="C1NA99"/>
<dbReference type="InterPro" id="IPR016135">
    <property type="entry name" value="UBQ-conjugating_enzyme/RWD"/>
</dbReference>
<sequence>MSSDTSSDNGGSKKKQKRLAREVASLSEPGALPRELTGSIFVRHDVDRLDRMRAVVVGADGTPYDGGCFVFDVYFPANYPAVAPLVNLDTTGGGRARFNPNLYADGKVCLSLLGTWHGGSAEEKWDPERSSLSQVLVRRVRASHYCVQGLIMCEDPMYNEPGFDGIRGTPEGVNKSKEYDEDVRLNTARHAMVAHLRRPRRGVNDAIRTHFRLRRWRTMRTVLRWCEEASDETRRARLWDAAKELGGLLAALKDERDE</sequence>
<dbReference type="RefSeq" id="XP_003064758.1">
    <property type="nucleotide sequence ID" value="XM_003064712.1"/>
</dbReference>
<dbReference type="CDD" id="cd23810">
    <property type="entry name" value="UBCc_BIRC6"/>
    <property type="match status" value="1"/>
</dbReference>
<dbReference type="InterPro" id="IPR000608">
    <property type="entry name" value="UBC"/>
</dbReference>
<accession>C1NA99</accession>
<dbReference type="OMA" id="RHYESEN"/>
<feature type="domain" description="UBC core" evidence="4">
    <location>
        <begin position="14"/>
        <end position="192"/>
    </location>
</feature>
<feature type="region of interest" description="Disordered" evidence="3">
    <location>
        <begin position="1"/>
        <end position="25"/>
    </location>
</feature>
<evidence type="ECO:0000256" key="3">
    <source>
        <dbReference type="SAM" id="MobiDB-lite"/>
    </source>
</evidence>
<dbReference type="Gene3D" id="3.10.110.10">
    <property type="entry name" value="Ubiquitin Conjugating Enzyme"/>
    <property type="match status" value="1"/>
</dbReference>
<dbReference type="PANTHER" id="PTHR46116:SF39">
    <property type="entry name" value="BACULOVIRAL IAP REPEAT-CONTAINING PROTEIN 6"/>
    <property type="match status" value="1"/>
</dbReference>
<keyword evidence="6" id="KW-1185">Reference proteome</keyword>
<dbReference type="PANTHER" id="PTHR46116">
    <property type="entry name" value="(E3-INDEPENDENT) E2 UBIQUITIN-CONJUGATING ENZYME"/>
    <property type="match status" value="1"/>
</dbReference>
<dbReference type="eggNOG" id="KOG0895">
    <property type="taxonomic scope" value="Eukaryota"/>
</dbReference>
<dbReference type="SUPFAM" id="SSF54495">
    <property type="entry name" value="UBC-like"/>
    <property type="match status" value="1"/>
</dbReference>
<evidence type="ECO:0000256" key="2">
    <source>
        <dbReference type="ARBA" id="ARBA00022786"/>
    </source>
</evidence>
<dbReference type="SMART" id="SM00212">
    <property type="entry name" value="UBCc"/>
    <property type="match status" value="1"/>
</dbReference>
<keyword evidence="2" id="KW-0833">Ubl conjugation pathway</keyword>
<dbReference type="PROSITE" id="PS50127">
    <property type="entry name" value="UBC_2"/>
    <property type="match status" value="1"/>
</dbReference>
<dbReference type="OrthoDB" id="47801at2759"/>
<dbReference type="GeneID" id="9690199"/>
<dbReference type="Proteomes" id="UP000001876">
    <property type="component" value="Unassembled WGS sequence"/>
</dbReference>
<evidence type="ECO:0000256" key="1">
    <source>
        <dbReference type="ARBA" id="ARBA00022679"/>
    </source>
</evidence>